<feature type="compositionally biased region" description="Basic and acidic residues" evidence="1">
    <location>
        <begin position="63"/>
        <end position="75"/>
    </location>
</feature>
<sequence>MTTRIYNVDYIVQNGASMRYNLTSKKKAIVCKQRSGKQIAANTTTTPPVGNSNVPNSCQWQGQKEEKVSRKKTTSDTRDKWVENCEFLMDISLHLLSSFLSCDSSRSSIPRIHKELNG</sequence>
<feature type="region of interest" description="Disordered" evidence="1">
    <location>
        <begin position="40"/>
        <end position="75"/>
    </location>
</feature>
<protein>
    <submittedName>
        <fullName evidence="2">Uncharacterized protein</fullName>
    </submittedName>
</protein>
<evidence type="ECO:0000313" key="2">
    <source>
        <dbReference type="EMBL" id="GBM57401.1"/>
    </source>
</evidence>
<keyword evidence="3" id="KW-1185">Reference proteome</keyword>
<feature type="compositionally biased region" description="Polar residues" evidence="1">
    <location>
        <begin position="40"/>
        <end position="62"/>
    </location>
</feature>
<gene>
    <name evidence="2" type="ORF">AVEN_59881_1</name>
</gene>
<accession>A0A4Y2GWW0</accession>
<organism evidence="2 3">
    <name type="scientific">Araneus ventricosus</name>
    <name type="common">Orbweaver spider</name>
    <name type="synonym">Epeira ventricosa</name>
    <dbReference type="NCBI Taxonomy" id="182803"/>
    <lineage>
        <taxon>Eukaryota</taxon>
        <taxon>Metazoa</taxon>
        <taxon>Ecdysozoa</taxon>
        <taxon>Arthropoda</taxon>
        <taxon>Chelicerata</taxon>
        <taxon>Arachnida</taxon>
        <taxon>Araneae</taxon>
        <taxon>Araneomorphae</taxon>
        <taxon>Entelegynae</taxon>
        <taxon>Araneoidea</taxon>
        <taxon>Araneidae</taxon>
        <taxon>Araneus</taxon>
    </lineage>
</organism>
<proteinExistence type="predicted"/>
<comment type="caution">
    <text evidence="2">The sequence shown here is derived from an EMBL/GenBank/DDBJ whole genome shotgun (WGS) entry which is preliminary data.</text>
</comment>
<evidence type="ECO:0000256" key="1">
    <source>
        <dbReference type="SAM" id="MobiDB-lite"/>
    </source>
</evidence>
<name>A0A4Y2GWW0_ARAVE</name>
<evidence type="ECO:0000313" key="3">
    <source>
        <dbReference type="Proteomes" id="UP000499080"/>
    </source>
</evidence>
<dbReference type="EMBL" id="BGPR01001591">
    <property type="protein sequence ID" value="GBM57401.1"/>
    <property type="molecule type" value="Genomic_DNA"/>
</dbReference>
<reference evidence="2 3" key="1">
    <citation type="journal article" date="2019" name="Sci. Rep.">
        <title>Orb-weaving spider Araneus ventricosus genome elucidates the spidroin gene catalogue.</title>
        <authorList>
            <person name="Kono N."/>
            <person name="Nakamura H."/>
            <person name="Ohtoshi R."/>
            <person name="Moran D.A.P."/>
            <person name="Shinohara A."/>
            <person name="Yoshida Y."/>
            <person name="Fujiwara M."/>
            <person name="Mori M."/>
            <person name="Tomita M."/>
            <person name="Arakawa K."/>
        </authorList>
    </citation>
    <scope>NUCLEOTIDE SEQUENCE [LARGE SCALE GENOMIC DNA]</scope>
</reference>
<dbReference type="AlphaFoldDB" id="A0A4Y2GWW0"/>
<dbReference type="Proteomes" id="UP000499080">
    <property type="component" value="Unassembled WGS sequence"/>
</dbReference>